<evidence type="ECO:0000256" key="1">
    <source>
        <dbReference type="ARBA" id="ARBA00001946"/>
    </source>
</evidence>
<dbReference type="Pfam" id="PF13426">
    <property type="entry name" value="PAS_9"/>
    <property type="match status" value="1"/>
</dbReference>
<dbReference type="CDD" id="cd01949">
    <property type="entry name" value="GGDEF"/>
    <property type="match status" value="1"/>
</dbReference>
<name>A0A975HH57_9GAMM</name>
<keyword evidence="6" id="KW-1185">Reference proteome</keyword>
<dbReference type="SMART" id="SM00091">
    <property type="entry name" value="PAS"/>
    <property type="match status" value="1"/>
</dbReference>
<dbReference type="KEGG" id="psym:J1N51_07790"/>
<reference evidence="5" key="1">
    <citation type="submission" date="2021-03" db="EMBL/GenBank/DDBJ databases">
        <title>Description of Psychrosphaera ytuae sp. nov. isolated from deep sea sediment of South China Sea.</title>
        <authorList>
            <person name="Zhang J."/>
            <person name="Xu X.-D."/>
        </authorList>
    </citation>
    <scope>NUCLEOTIDE SEQUENCE</scope>
    <source>
        <strain evidence="5">MTZ26</strain>
    </source>
</reference>
<evidence type="ECO:0000313" key="5">
    <source>
        <dbReference type="EMBL" id="QTH62683.1"/>
    </source>
</evidence>
<dbReference type="PROSITE" id="PS50112">
    <property type="entry name" value="PAS"/>
    <property type="match status" value="1"/>
</dbReference>
<protein>
    <submittedName>
        <fullName evidence="5">Diguanylate cyclase</fullName>
    </submittedName>
</protein>
<dbReference type="CDD" id="cd00130">
    <property type="entry name" value="PAS"/>
    <property type="match status" value="1"/>
</dbReference>
<dbReference type="InterPro" id="IPR035965">
    <property type="entry name" value="PAS-like_dom_sf"/>
</dbReference>
<dbReference type="SUPFAM" id="SSF55785">
    <property type="entry name" value="PYP-like sensor domain (PAS domain)"/>
    <property type="match status" value="1"/>
</dbReference>
<dbReference type="Pfam" id="PF00990">
    <property type="entry name" value="GGDEF"/>
    <property type="match status" value="1"/>
</dbReference>
<dbReference type="PANTHER" id="PTHR44757">
    <property type="entry name" value="DIGUANYLATE CYCLASE DGCP"/>
    <property type="match status" value="1"/>
</dbReference>
<dbReference type="InterPro" id="IPR052155">
    <property type="entry name" value="Biofilm_reg_signaling"/>
</dbReference>
<dbReference type="InterPro" id="IPR000160">
    <property type="entry name" value="GGDEF_dom"/>
</dbReference>
<keyword evidence="2" id="KW-0472">Membrane</keyword>
<dbReference type="PANTHER" id="PTHR44757:SF2">
    <property type="entry name" value="BIOFILM ARCHITECTURE MAINTENANCE PROTEIN MBAA"/>
    <property type="match status" value="1"/>
</dbReference>
<dbReference type="NCBIfam" id="TIGR00229">
    <property type="entry name" value="sensory_box"/>
    <property type="match status" value="1"/>
</dbReference>
<dbReference type="InterPro" id="IPR043128">
    <property type="entry name" value="Rev_trsase/Diguanyl_cyclase"/>
</dbReference>
<dbReference type="SMART" id="SM00267">
    <property type="entry name" value="GGDEF"/>
    <property type="match status" value="1"/>
</dbReference>
<feature type="domain" description="PAS" evidence="3">
    <location>
        <begin position="366"/>
        <end position="429"/>
    </location>
</feature>
<organism evidence="5 6">
    <name type="scientific">Psychrosphaera ytuae</name>
    <dbReference type="NCBI Taxonomy" id="2820710"/>
    <lineage>
        <taxon>Bacteria</taxon>
        <taxon>Pseudomonadati</taxon>
        <taxon>Pseudomonadota</taxon>
        <taxon>Gammaproteobacteria</taxon>
        <taxon>Alteromonadales</taxon>
        <taxon>Pseudoalteromonadaceae</taxon>
        <taxon>Psychrosphaera</taxon>
    </lineage>
</organism>
<sequence>MLYALLSVALLSTILLVVIYVHYAEKSRLEQKVESLSLNARYTEHQFKRIVGNAEQLSSLLASSPQLTQRLPDASDLQTFKRAQTELNKYLSTIRNILDSEHHTVRNITILDDQQLIFATTDLDNDLSNLIQHDRFLPLEQTNSAVQFHFTTLDNKPFLALKQFFNSPNENGFSVLIGVELNAIFNSQSQGEQIHTSSQLSVVFKGNSDAGNLIYQERWENGSGLINWPELDALNKHDEIFYINQQSLSADIGYVIQNERLKLAIIAFDDLPQPLWLTPLFWISVSSIVLVVTLVMFVVSRVISRQIVKPLDDLLIMANDMLSSTNKLSAPSIQFEETERLSKAISTLAERMQTALSCANLNQDFVLESVREGVIIFDEQGTIIKVNPSFTEMTSFETESLLGSNINTLLKEHDQYLIMGLAYKLMSESEKSSKVDPKDVTIICADKSEVITSSTITKLVKLESSLFLMVLTDVTEKIQYQKKLEHLALHDSLTDLPKMLLASERLEAAINSAKRSSSLVAVMFVDLDLFKPINDQYGHAAGDLVLRVVANRMKESLRQSDTVARIGGDEFLVIAPEVKDSAQALILAQKLNHVIEQFIDIGYEKVKVGASIGISMFPSSSNNKEMLIALADEAMYRVKAEGRQGCKLHPSCTGDEADNVTVLYSHSSPTKTK</sequence>
<dbReference type="NCBIfam" id="TIGR00254">
    <property type="entry name" value="GGDEF"/>
    <property type="match status" value="1"/>
</dbReference>
<dbReference type="Gene3D" id="3.30.450.20">
    <property type="entry name" value="PAS domain"/>
    <property type="match status" value="1"/>
</dbReference>
<dbReference type="Gene3D" id="3.30.70.270">
    <property type="match status" value="1"/>
</dbReference>
<evidence type="ECO:0000259" key="4">
    <source>
        <dbReference type="PROSITE" id="PS50887"/>
    </source>
</evidence>
<evidence type="ECO:0000259" key="3">
    <source>
        <dbReference type="PROSITE" id="PS50112"/>
    </source>
</evidence>
<keyword evidence="2" id="KW-1133">Transmembrane helix</keyword>
<comment type="cofactor">
    <cofactor evidence="1">
        <name>Mg(2+)</name>
        <dbReference type="ChEBI" id="CHEBI:18420"/>
    </cofactor>
</comment>
<feature type="domain" description="GGDEF" evidence="4">
    <location>
        <begin position="518"/>
        <end position="651"/>
    </location>
</feature>
<dbReference type="GO" id="GO:0003824">
    <property type="term" value="F:catalytic activity"/>
    <property type="evidence" value="ECO:0007669"/>
    <property type="project" value="UniProtKB-ARBA"/>
</dbReference>
<accession>A0A975HH57</accession>
<dbReference type="FunFam" id="3.30.70.270:FF:000001">
    <property type="entry name" value="Diguanylate cyclase domain protein"/>
    <property type="match status" value="1"/>
</dbReference>
<dbReference type="SUPFAM" id="SSF55073">
    <property type="entry name" value="Nucleotide cyclase"/>
    <property type="match status" value="1"/>
</dbReference>
<dbReference type="InterPro" id="IPR000014">
    <property type="entry name" value="PAS"/>
</dbReference>
<gene>
    <name evidence="5" type="ORF">J1N51_07790</name>
</gene>
<evidence type="ECO:0000313" key="6">
    <source>
        <dbReference type="Proteomes" id="UP000682739"/>
    </source>
</evidence>
<dbReference type="InterPro" id="IPR029787">
    <property type="entry name" value="Nucleotide_cyclase"/>
</dbReference>
<keyword evidence="2" id="KW-0812">Transmembrane</keyword>
<evidence type="ECO:0000256" key="2">
    <source>
        <dbReference type="SAM" id="Phobius"/>
    </source>
</evidence>
<proteinExistence type="predicted"/>
<dbReference type="Proteomes" id="UP000682739">
    <property type="component" value="Chromosome"/>
</dbReference>
<dbReference type="RefSeq" id="WP_208830073.1">
    <property type="nucleotide sequence ID" value="NZ_CP072110.1"/>
</dbReference>
<feature type="transmembrane region" description="Helical" evidence="2">
    <location>
        <begin position="280"/>
        <end position="299"/>
    </location>
</feature>
<dbReference type="EMBL" id="CP072110">
    <property type="protein sequence ID" value="QTH62683.1"/>
    <property type="molecule type" value="Genomic_DNA"/>
</dbReference>
<dbReference type="PROSITE" id="PS50887">
    <property type="entry name" value="GGDEF"/>
    <property type="match status" value="1"/>
</dbReference>
<dbReference type="AlphaFoldDB" id="A0A975HH57"/>